<comment type="similarity">
    <text evidence="1">Belongs to the ARG7 family.</text>
</comment>
<accession>A0A498J508</accession>
<dbReference type="GO" id="GO:0009733">
    <property type="term" value="P:response to auxin"/>
    <property type="evidence" value="ECO:0007669"/>
    <property type="project" value="InterPro"/>
</dbReference>
<dbReference type="Pfam" id="PF02519">
    <property type="entry name" value="Auxin_inducible"/>
    <property type="match status" value="1"/>
</dbReference>
<dbReference type="Proteomes" id="UP000290289">
    <property type="component" value="Chromosome 9"/>
</dbReference>
<gene>
    <name evidence="2" type="ORF">DVH24_000552</name>
</gene>
<sequence length="141" mass="16136">MKRVLCYLLMGVRSSKLLSQLIGAQGLKRLKSSPSMTPKGYVPVCVGVDGNTKRFMVHTTLLRHAKFLELLYKSAEEYGFSNDGVLRIPYEASDFEEYWMIKSSKPKIYKVEPFKGFNMLMSICIVLLGLWNENYAHPFSL</sequence>
<comment type="caution">
    <text evidence="2">The sequence shown here is derived from an EMBL/GenBank/DDBJ whole genome shotgun (WGS) entry which is preliminary data.</text>
</comment>
<evidence type="ECO:0000256" key="1">
    <source>
        <dbReference type="ARBA" id="ARBA00006974"/>
    </source>
</evidence>
<evidence type="ECO:0000313" key="3">
    <source>
        <dbReference type="Proteomes" id="UP000290289"/>
    </source>
</evidence>
<dbReference type="PANTHER" id="PTHR31374">
    <property type="entry name" value="AUXIN-INDUCED PROTEIN-LIKE-RELATED"/>
    <property type="match status" value="1"/>
</dbReference>
<keyword evidence="3" id="KW-1185">Reference proteome</keyword>
<dbReference type="AlphaFoldDB" id="A0A498J508"/>
<protein>
    <submittedName>
        <fullName evidence="2">Uncharacterized protein</fullName>
    </submittedName>
</protein>
<dbReference type="InterPro" id="IPR003676">
    <property type="entry name" value="SAUR_fam"/>
</dbReference>
<organism evidence="2 3">
    <name type="scientific">Malus domestica</name>
    <name type="common">Apple</name>
    <name type="synonym">Pyrus malus</name>
    <dbReference type="NCBI Taxonomy" id="3750"/>
    <lineage>
        <taxon>Eukaryota</taxon>
        <taxon>Viridiplantae</taxon>
        <taxon>Streptophyta</taxon>
        <taxon>Embryophyta</taxon>
        <taxon>Tracheophyta</taxon>
        <taxon>Spermatophyta</taxon>
        <taxon>Magnoliopsida</taxon>
        <taxon>eudicotyledons</taxon>
        <taxon>Gunneridae</taxon>
        <taxon>Pentapetalae</taxon>
        <taxon>rosids</taxon>
        <taxon>fabids</taxon>
        <taxon>Rosales</taxon>
        <taxon>Rosaceae</taxon>
        <taxon>Amygdaloideae</taxon>
        <taxon>Maleae</taxon>
        <taxon>Malus</taxon>
    </lineage>
</organism>
<dbReference type="EMBL" id="RDQH01000335">
    <property type="protein sequence ID" value="RXH88953.1"/>
    <property type="molecule type" value="Genomic_DNA"/>
</dbReference>
<reference evidence="2 3" key="1">
    <citation type="submission" date="2018-10" db="EMBL/GenBank/DDBJ databases">
        <title>A high-quality apple genome assembly.</title>
        <authorList>
            <person name="Hu J."/>
        </authorList>
    </citation>
    <scope>NUCLEOTIDE SEQUENCE [LARGE SCALE GENOMIC DNA]</scope>
    <source>
        <strain evidence="3">cv. HFTH1</strain>
        <tissue evidence="2">Young leaf</tissue>
    </source>
</reference>
<name>A0A498J508_MALDO</name>
<proteinExistence type="inferred from homology"/>
<evidence type="ECO:0000313" key="2">
    <source>
        <dbReference type="EMBL" id="RXH88953.1"/>
    </source>
</evidence>
<dbReference type="PANTHER" id="PTHR31374:SF32">
    <property type="entry name" value="SAUR FAMILY PROTEIN"/>
    <property type="match status" value="1"/>
</dbReference>